<dbReference type="Proteomes" id="UP000229098">
    <property type="component" value="Unassembled WGS sequence"/>
</dbReference>
<dbReference type="InterPro" id="IPR028098">
    <property type="entry name" value="Glyco_trans_4-like_N"/>
</dbReference>
<sequence length="353" mass="40195">MNILMLSRDPAVKDHASDTAQRLQEYRNLVDDMHIALLDMKGSAFSRLRGLYMEGRAFLALGNNKGMLITAQDPFEVGLVGYLLHMRFRAPLQLQVHTDLFSPYFRRESFKNRIRVYMALFLLKRADCVRVVSRRVKDSLVMHAKVKEERITVLPVFVDVMSYTHLPRIDDEHSIIFLIVSRLSKEKNIPLILRAFSVLSKKHTNVRLTIVGDGPERENLERLVARLGLKPLVEFKGRRDAVVTYYQLASCFVLASNYEGYARTVVEALASGTPVIMTDVGVAGEVVTHESNGLVVPVGDENAFLNTMIRIVEDKNLRMYLSEEGKKIISALPAKELYLQKYKESWEKCGPLH</sequence>
<reference evidence="4" key="1">
    <citation type="submission" date="2017-09" db="EMBL/GenBank/DDBJ databases">
        <title>Depth-based differentiation of microbial function through sediment-hosted aquifers and enrichment of novel symbionts in the deep terrestrial subsurface.</title>
        <authorList>
            <person name="Probst A.J."/>
            <person name="Ladd B."/>
            <person name="Jarett J.K."/>
            <person name="Geller-Mcgrath D.E."/>
            <person name="Sieber C.M.K."/>
            <person name="Emerson J.B."/>
            <person name="Anantharaman K."/>
            <person name="Thomas B.C."/>
            <person name="Malmstrom R."/>
            <person name="Stieglmeier M."/>
            <person name="Klingl A."/>
            <person name="Woyke T."/>
            <person name="Ryan C.M."/>
            <person name="Banfield J.F."/>
        </authorList>
    </citation>
    <scope>NUCLEOTIDE SEQUENCE [LARGE SCALE GENOMIC DNA]</scope>
</reference>
<dbReference type="PANTHER" id="PTHR45947:SF3">
    <property type="entry name" value="SULFOQUINOVOSYL TRANSFERASE SQD2"/>
    <property type="match status" value="1"/>
</dbReference>
<comment type="caution">
    <text evidence="3">The sequence shown here is derived from an EMBL/GenBank/DDBJ whole genome shotgun (WGS) entry which is preliminary data.</text>
</comment>
<dbReference type="Gene3D" id="3.40.50.2000">
    <property type="entry name" value="Glycogen Phosphorylase B"/>
    <property type="match status" value="2"/>
</dbReference>
<protein>
    <recommendedName>
        <fullName evidence="5">Glycosyl transferase family 1 domain-containing protein</fullName>
    </recommendedName>
</protein>
<feature type="domain" description="Glycosyl transferase family 1" evidence="1">
    <location>
        <begin position="172"/>
        <end position="327"/>
    </location>
</feature>
<dbReference type="InterPro" id="IPR050194">
    <property type="entry name" value="Glycosyltransferase_grp1"/>
</dbReference>
<name>A0A2M8KXB0_9BACT</name>
<evidence type="ECO:0000313" key="4">
    <source>
        <dbReference type="Proteomes" id="UP000229098"/>
    </source>
</evidence>
<dbReference type="InterPro" id="IPR001296">
    <property type="entry name" value="Glyco_trans_1"/>
</dbReference>
<dbReference type="Pfam" id="PF00534">
    <property type="entry name" value="Glycos_transf_1"/>
    <property type="match status" value="1"/>
</dbReference>
<dbReference type="CDD" id="cd03811">
    <property type="entry name" value="GT4_GT28_WabH-like"/>
    <property type="match status" value="1"/>
</dbReference>
<evidence type="ECO:0000259" key="1">
    <source>
        <dbReference type="Pfam" id="PF00534"/>
    </source>
</evidence>
<evidence type="ECO:0000259" key="2">
    <source>
        <dbReference type="Pfam" id="PF13439"/>
    </source>
</evidence>
<proteinExistence type="predicted"/>
<dbReference type="EMBL" id="PFEF01000005">
    <property type="protein sequence ID" value="PJE64568.1"/>
    <property type="molecule type" value="Genomic_DNA"/>
</dbReference>
<gene>
    <name evidence="3" type="ORF">COU90_01880</name>
</gene>
<evidence type="ECO:0008006" key="5">
    <source>
        <dbReference type="Google" id="ProtNLM"/>
    </source>
</evidence>
<dbReference type="GO" id="GO:0016757">
    <property type="term" value="F:glycosyltransferase activity"/>
    <property type="evidence" value="ECO:0007669"/>
    <property type="project" value="InterPro"/>
</dbReference>
<dbReference type="SUPFAM" id="SSF53756">
    <property type="entry name" value="UDP-Glycosyltransferase/glycogen phosphorylase"/>
    <property type="match status" value="1"/>
</dbReference>
<dbReference type="Pfam" id="PF13439">
    <property type="entry name" value="Glyco_transf_4"/>
    <property type="match status" value="1"/>
</dbReference>
<accession>A0A2M8KXB0</accession>
<dbReference type="AlphaFoldDB" id="A0A2M8KXB0"/>
<feature type="domain" description="Glycosyltransferase subfamily 4-like N-terminal" evidence="2">
    <location>
        <begin position="68"/>
        <end position="160"/>
    </location>
</feature>
<evidence type="ECO:0000313" key="3">
    <source>
        <dbReference type="EMBL" id="PJE64568.1"/>
    </source>
</evidence>
<dbReference type="PANTHER" id="PTHR45947">
    <property type="entry name" value="SULFOQUINOVOSYL TRANSFERASE SQD2"/>
    <property type="match status" value="1"/>
</dbReference>
<organism evidence="3 4">
    <name type="scientific">Candidatus Ryanbacteria bacterium CG10_big_fil_rev_8_21_14_0_10_43_42</name>
    <dbReference type="NCBI Taxonomy" id="1974864"/>
    <lineage>
        <taxon>Bacteria</taxon>
        <taxon>Candidatus Ryaniibacteriota</taxon>
    </lineage>
</organism>